<feature type="compositionally biased region" description="Low complexity" evidence="13">
    <location>
        <begin position="1686"/>
        <end position="1704"/>
    </location>
</feature>
<dbReference type="PROSITE" id="PS51762">
    <property type="entry name" value="GH16_2"/>
    <property type="match status" value="1"/>
</dbReference>
<dbReference type="Gene3D" id="2.60.120.200">
    <property type="match status" value="1"/>
</dbReference>
<dbReference type="InterPro" id="IPR013320">
    <property type="entry name" value="ConA-like_dom_sf"/>
</dbReference>
<feature type="compositionally biased region" description="Acidic residues" evidence="13">
    <location>
        <begin position="393"/>
        <end position="415"/>
    </location>
</feature>
<dbReference type="EC" id="3.2.1.6" evidence="4"/>
<keyword evidence="6" id="KW-0378">Hydrolase</keyword>
<feature type="compositionally biased region" description="Acidic residues" evidence="13">
    <location>
        <begin position="1722"/>
        <end position="1736"/>
    </location>
</feature>
<feature type="region of interest" description="Disordered" evidence="13">
    <location>
        <begin position="1461"/>
        <end position="1815"/>
    </location>
</feature>
<keyword evidence="17" id="KW-1185">Reference proteome</keyword>
<dbReference type="OrthoDB" id="192832at2759"/>
<sequence length="1981" mass="207428">MARLKTASALLVPLLSRASALQYQLVQEYNASNIFEEFDFFSGPDPTGGFVQYVTKEVAASTPLIGNSSDLIYIGVDDSNVYTPGGVGRPSVRLQSKLTFTEGLFVIDLTHIPVGCGTWPALWTTGLNDWPADGEIDIIENVNDARANNAAIHATGDCLVDAATSQTGTWKSTDCSIGHDDNQGCGTVLTEPFNYGAEFNANGGGVYAMEWTSETIKIWFFPPTNVPLTLSSGGVPDSASFGTPSSIFNGSCSGSFSEKFFNHSIIIDTTFCGGWAGGTFGTGSSSCPIREGLSPQDSCIEFVANSPDAFKDAYWGIRSVKVWEKVPGFTVQDLATPGVDLPPPGVALTSPVATMEPLDVLIKGPISWNVSKPIAAEQLDVSPLTGGVLSAGDDSEDTLDDDDSEDVWDDDDITGDDLDNDLDAVDDFIDLGSLDDILGASIFDTEEPSGIIIDIDIDPATSDAAALLDQVATTLYGGGILDIPSASPTAASILVPFGVGNTEGHKDLFLPELSLPVPTKGPRIPASNGNTGIVPPHLQQLPPVRQQNPVPSGEAGIQILNNLPLLLPQPVDNAAQTGLIPLQVDTPVVTAPEFAAPELAAPVAVPQLNASALTIPAVDASVSEVNPLLTPPKHSNPLIPAGIGNTGIVPPSISESPIVSLWSSFGTELKNKLIVAATNLSPPFPGSSPLTDLWASLSPELKSEVLNAAKNLPASTPENSVPTISDLINAASTGKVMNIPNIPGLPALDAPPAVKSSGGLLGFLDARTKNKLKALLGQITAPPTDSDVRKRQITFPDSLASGLVPGAPLAKLQPMPDPSGVVSGVSDPLSQPVASNPRPLAGLAQDTVPYTLSQPVANNLRPLPGLAPGLVAGAPSANSPPISGLIDGTVSKPLSQPVASNPQPLAGLAQSTVPNTPSQSFEDALQQLSSLLNTVPNNFLSTVPNAATQPISPPLKLTPNVPVTALTSTDTTKAMNGLLSLLDDSTKDQIANLLLGPDSSTTDVSQPAIDAVNEVKRRSDAPWKILQTWNEAKQSLSDETLYKLDSIIKTVANLNGNVAGVPTNKIWDILNTRLIARLKLSIASIDEEDRMKLAEFLTGDRNVFDSIDGAMHAFGLQDIMNASNDYAKSPNDDTMNVFMEVFQDAASSIYDQNLSDKNNSKENTGLTRRQSTTVWSPQDKLALAQNVYALCPAPALVGIPFPSPNNLAVELSDPSKTLEDALAVFQRKLQAYFDITVQGCWTKINQWLAWRQLLSKPGTSHILPYPLPLPKRAMRFHARQKDDGGIEGSDPQGYLEQQIYTICPKPDTFSPAVDQLIADLEDKNITMTIAISKFQNRLWAYMAKLQECSDKIRQYGPKLKALSGTPSTEPVFHTTTDHKEMKRHHARQIPPSVVSATNLLNHLTKLQQNGISYKDLPFDDQKNIYEALLAGTSAGWPGNPRDQEELQHLVFQLTQATAPHPWGAVSPVSPNTGKPGSSGPDPIGPSMYAPQPSGDDHDGASEPSDDDAGDAPAPAPGSDGPPSSDNSGSPGLVDENGDAFGSDDGDDMPPPSEDDLGHGGSDIKLPVDEGGPDGGFDDGIYTPPGSGGDSTGDGSTDDNTEDDSTGDNGTGDENLASDGINGFVPGEPNPSAPDASDTDDGAGAGSGGSNGVDPDENGNPNEPGDGSESLPVEDGDAAAPEGDTESGPSSDPSGPGSESFSGSPTDDDSSGAPVDDGSSEFPVDDGSADAPIDDGSQDTAPVGDSLTAPSEVNTPSTAPPEDPIPADDPGSAPETTSTDEDTQDTAPFIDNNILLPSDTTTGDANPAFDIEPSGPRFRSRILRSLAADLKRQDQSDANGVIPDIETPADLDAILGPHGTLDPFGFLGPQIASPPSPLDTQDPHDSPTAADDAVLYDLPDTAVDEASPDVDAALQAGEQDPFGQLTYSKDDSSAEDAGETWESKEFLGKLRDHEASVQSGKYLSDPRDVDDFVKKFYQGDGQ</sequence>
<evidence type="ECO:0000313" key="17">
    <source>
        <dbReference type="Proteomes" id="UP000756921"/>
    </source>
</evidence>
<dbReference type="GO" id="GO:0052861">
    <property type="term" value="F:endo-1,3(4)-beta-glucanase activity"/>
    <property type="evidence" value="ECO:0007669"/>
    <property type="project" value="UniProtKB-EC"/>
</dbReference>
<evidence type="ECO:0000256" key="8">
    <source>
        <dbReference type="ARBA" id="ARBA00023136"/>
    </source>
</evidence>
<gene>
    <name evidence="16" type="ORF">PMIN01_06141</name>
</gene>
<comment type="similarity">
    <text evidence="3">Belongs to the glycosyl hydrolase 16 family.</text>
</comment>
<evidence type="ECO:0000256" key="10">
    <source>
        <dbReference type="ARBA" id="ARBA00023277"/>
    </source>
</evidence>
<dbReference type="InterPro" id="IPR000757">
    <property type="entry name" value="Beta-glucanase-like"/>
</dbReference>
<feature type="compositionally biased region" description="Acidic residues" evidence="13">
    <location>
        <begin position="1595"/>
        <end position="1605"/>
    </location>
</feature>
<keyword evidence="10" id="KW-0119">Carbohydrate metabolism</keyword>
<keyword evidence="8" id="KW-0472">Membrane</keyword>
<dbReference type="GO" id="GO:0016020">
    <property type="term" value="C:membrane"/>
    <property type="evidence" value="ECO:0007669"/>
    <property type="project" value="UniProtKB-SubCell"/>
</dbReference>
<feature type="compositionally biased region" description="Low complexity" evidence="13">
    <location>
        <begin position="1510"/>
        <end position="1531"/>
    </location>
</feature>
<dbReference type="PANTHER" id="PTHR10963">
    <property type="entry name" value="GLYCOSYL HYDROLASE-RELATED"/>
    <property type="match status" value="1"/>
</dbReference>
<dbReference type="CDD" id="cd02181">
    <property type="entry name" value="GH16_fungal_Lam16A_glucanase"/>
    <property type="match status" value="1"/>
</dbReference>
<feature type="region of interest" description="Disordered" evidence="13">
    <location>
        <begin position="1864"/>
        <end position="1940"/>
    </location>
</feature>
<organism evidence="16 17">
    <name type="scientific">Paraphaeosphaeria minitans</name>
    <dbReference type="NCBI Taxonomy" id="565426"/>
    <lineage>
        <taxon>Eukaryota</taxon>
        <taxon>Fungi</taxon>
        <taxon>Dikarya</taxon>
        <taxon>Ascomycota</taxon>
        <taxon>Pezizomycotina</taxon>
        <taxon>Dothideomycetes</taxon>
        <taxon>Pleosporomycetidae</taxon>
        <taxon>Pleosporales</taxon>
        <taxon>Massarineae</taxon>
        <taxon>Didymosphaeriaceae</taxon>
        <taxon>Paraphaeosphaeria</taxon>
    </lineage>
</organism>
<evidence type="ECO:0000256" key="5">
    <source>
        <dbReference type="ARBA" id="ARBA00022729"/>
    </source>
</evidence>
<evidence type="ECO:0000256" key="11">
    <source>
        <dbReference type="ARBA" id="ARBA00023295"/>
    </source>
</evidence>
<keyword evidence="12" id="KW-0624">Polysaccharide degradation</keyword>
<accession>A0A9P6KRV3</accession>
<reference evidence="16" key="1">
    <citation type="journal article" date="2020" name="Mol. Plant Microbe Interact.">
        <title>Genome Sequence of the Biocontrol Agent Coniothyrium minitans strain Conio (IMI 134523).</title>
        <authorList>
            <person name="Patel D."/>
            <person name="Shittu T.A."/>
            <person name="Baroncelli R."/>
            <person name="Muthumeenakshi S."/>
            <person name="Osborne T.H."/>
            <person name="Janganan T.K."/>
            <person name="Sreenivasaprasad S."/>
        </authorList>
    </citation>
    <scope>NUCLEOTIDE SEQUENCE</scope>
    <source>
        <strain evidence="16">Conio</strain>
    </source>
</reference>
<comment type="catalytic activity">
    <reaction evidence="1">
        <text>Endohydrolysis of (1-&gt;3)- or (1-&gt;4)-linkages in beta-D-glucans when the glucose residue whose reducing group is involved in the linkage to be hydrolyzed is itself substituted at C-3.</text>
        <dbReference type="EC" id="3.2.1.6"/>
    </reaction>
</comment>
<feature type="region of interest" description="Disordered" evidence="13">
    <location>
        <begin position="386"/>
        <end position="415"/>
    </location>
</feature>
<feature type="region of interest" description="Disordered" evidence="13">
    <location>
        <begin position="893"/>
        <end position="919"/>
    </location>
</feature>
<evidence type="ECO:0000256" key="9">
    <source>
        <dbReference type="ARBA" id="ARBA00023180"/>
    </source>
</evidence>
<name>A0A9P6KRV3_9PLEO</name>
<feature type="compositionally biased region" description="Acidic residues" evidence="13">
    <location>
        <begin position="1535"/>
        <end position="1547"/>
    </location>
</feature>
<dbReference type="PANTHER" id="PTHR10963:SF58">
    <property type="entry name" value="ENDO-1,3(4)-BETA-GLUCANASE XGEA"/>
    <property type="match status" value="1"/>
</dbReference>
<dbReference type="EMBL" id="WJXW01000005">
    <property type="protein sequence ID" value="KAF9736226.1"/>
    <property type="molecule type" value="Genomic_DNA"/>
</dbReference>
<keyword evidence="5 14" id="KW-0732">Signal</keyword>
<proteinExistence type="inferred from homology"/>
<evidence type="ECO:0000256" key="13">
    <source>
        <dbReference type="SAM" id="MobiDB-lite"/>
    </source>
</evidence>
<evidence type="ECO:0000256" key="7">
    <source>
        <dbReference type="ARBA" id="ARBA00023001"/>
    </source>
</evidence>
<evidence type="ECO:0000256" key="6">
    <source>
        <dbReference type="ARBA" id="ARBA00022801"/>
    </source>
</evidence>
<evidence type="ECO:0000256" key="2">
    <source>
        <dbReference type="ARBA" id="ARBA00004370"/>
    </source>
</evidence>
<feature type="region of interest" description="Disordered" evidence="13">
    <location>
        <begin position="812"/>
        <end position="841"/>
    </location>
</feature>
<comment type="caution">
    <text evidence="16">The sequence shown here is derived from an EMBL/GenBank/DDBJ whole genome shotgun (WGS) entry which is preliminary data.</text>
</comment>
<keyword evidence="9" id="KW-0325">Glycoprotein</keyword>
<feature type="compositionally biased region" description="Low complexity" evidence="13">
    <location>
        <begin position="1473"/>
        <end position="1486"/>
    </location>
</feature>
<evidence type="ECO:0000256" key="4">
    <source>
        <dbReference type="ARBA" id="ARBA00012599"/>
    </source>
</evidence>
<evidence type="ECO:0000256" key="12">
    <source>
        <dbReference type="ARBA" id="ARBA00023326"/>
    </source>
</evidence>
<evidence type="ECO:0000259" key="15">
    <source>
        <dbReference type="PROSITE" id="PS51762"/>
    </source>
</evidence>
<comment type="subcellular location">
    <subcellularLocation>
        <location evidence="2">Membrane</location>
    </subcellularLocation>
</comment>
<feature type="chain" id="PRO_5040392939" description="endo-1,3(4)-beta-glucanase" evidence="14">
    <location>
        <begin position="21"/>
        <end position="1981"/>
    </location>
</feature>
<dbReference type="Proteomes" id="UP000756921">
    <property type="component" value="Unassembled WGS sequence"/>
</dbReference>
<evidence type="ECO:0000256" key="1">
    <source>
        <dbReference type="ARBA" id="ARBA00000124"/>
    </source>
</evidence>
<protein>
    <recommendedName>
        <fullName evidence="4">endo-1,3(4)-beta-glucanase</fullName>
        <ecNumber evidence="4">3.2.1.6</ecNumber>
    </recommendedName>
</protein>
<dbReference type="GO" id="GO:0030245">
    <property type="term" value="P:cellulose catabolic process"/>
    <property type="evidence" value="ECO:0007669"/>
    <property type="project" value="UniProtKB-KW"/>
</dbReference>
<dbReference type="Pfam" id="PF26113">
    <property type="entry name" value="GH16_XgeA"/>
    <property type="match status" value="1"/>
</dbReference>
<evidence type="ECO:0000313" key="16">
    <source>
        <dbReference type="EMBL" id="KAF9736226.1"/>
    </source>
</evidence>
<dbReference type="SUPFAM" id="SSF49899">
    <property type="entry name" value="Concanavalin A-like lectins/glucanases"/>
    <property type="match status" value="1"/>
</dbReference>
<feature type="compositionally biased region" description="Polar residues" evidence="13">
    <location>
        <begin position="1747"/>
        <end position="1756"/>
    </location>
</feature>
<feature type="domain" description="GH16" evidence="15">
    <location>
        <begin position="27"/>
        <end position="284"/>
    </location>
</feature>
<evidence type="ECO:0000256" key="14">
    <source>
        <dbReference type="SAM" id="SignalP"/>
    </source>
</evidence>
<keyword evidence="11" id="KW-0326">Glycosidase</keyword>
<feature type="signal peptide" evidence="14">
    <location>
        <begin position="1"/>
        <end position="20"/>
    </location>
</feature>
<dbReference type="InterPro" id="IPR050546">
    <property type="entry name" value="Glycosyl_Hydrlase_16"/>
</dbReference>
<keyword evidence="7" id="KW-0136">Cellulose degradation</keyword>
<evidence type="ECO:0000256" key="3">
    <source>
        <dbReference type="ARBA" id="ARBA00006865"/>
    </source>
</evidence>